<dbReference type="Pfam" id="PF06658">
    <property type="entry name" value="DUF1168"/>
    <property type="match status" value="1"/>
</dbReference>
<reference evidence="2 3" key="1">
    <citation type="submission" date="2010-05" db="EMBL/GenBank/DDBJ databases">
        <title>The Genome Sequence of Thecamonas trahens ATCC 50062.</title>
        <authorList>
            <consortium name="The Broad Institute Genome Sequencing Platform"/>
            <person name="Russ C."/>
            <person name="Cuomo C."/>
            <person name="Shea T."/>
            <person name="Young S.K."/>
            <person name="Zeng Q."/>
            <person name="Koehrsen M."/>
            <person name="Haas B."/>
            <person name="Borodovsky M."/>
            <person name="Guigo R."/>
            <person name="Alvarado L."/>
            <person name="Berlin A."/>
            <person name="Bochicchio J."/>
            <person name="Borenstein D."/>
            <person name="Chapman S."/>
            <person name="Chen Z."/>
            <person name="Freedman E."/>
            <person name="Gellesch M."/>
            <person name="Goldberg J."/>
            <person name="Griggs A."/>
            <person name="Gujja S."/>
            <person name="Heilman E."/>
            <person name="Heiman D."/>
            <person name="Hepburn T."/>
            <person name="Howarth C."/>
            <person name="Jen D."/>
            <person name="Larson L."/>
            <person name="Mehta T."/>
            <person name="Park D."/>
            <person name="Pearson M."/>
            <person name="Roberts A."/>
            <person name="Saif S."/>
            <person name="Shenoy N."/>
            <person name="Sisk P."/>
            <person name="Stolte C."/>
            <person name="Sykes S."/>
            <person name="Thomson T."/>
            <person name="Walk T."/>
            <person name="White J."/>
            <person name="Yandava C."/>
            <person name="Burger G."/>
            <person name="Gray M.W."/>
            <person name="Holland P.W.H."/>
            <person name="King N."/>
            <person name="Lang F.B.F."/>
            <person name="Roger A.J."/>
            <person name="Ruiz-Trillo I."/>
            <person name="Lander E."/>
            <person name="Nusbaum C."/>
        </authorList>
    </citation>
    <scope>NUCLEOTIDE SEQUENCE [LARGE SCALE GENOMIC DNA]</scope>
    <source>
        <strain evidence="2 3">ATCC 50062</strain>
    </source>
</reference>
<gene>
    <name evidence="2" type="ORF">AMSG_11897</name>
</gene>
<proteinExistence type="predicted"/>
<dbReference type="GO" id="GO:0003725">
    <property type="term" value="F:double-stranded RNA binding"/>
    <property type="evidence" value="ECO:0007669"/>
    <property type="project" value="InterPro"/>
</dbReference>
<dbReference type="GO" id="GO:0019901">
    <property type="term" value="F:protein kinase binding"/>
    <property type="evidence" value="ECO:0007669"/>
    <property type="project" value="TreeGrafter"/>
</dbReference>
<dbReference type="GO" id="GO:0004860">
    <property type="term" value="F:protein kinase inhibitor activity"/>
    <property type="evidence" value="ECO:0007669"/>
    <property type="project" value="TreeGrafter"/>
</dbReference>
<sequence length="1043" mass="111908">MKDILLTARTKGKRGAKVNVVEAVAKAGGRAAYAPLARPQVPRAMMYSSTTTEGAEVAAPRAAGIRPADAVAEVTAAKLADADKALAAINTDARILNTTQHVIGSTAGASSAGFDVYRKTRNLERNRLERLEHLDRELEAQAEYARKVAETQARLDAEAAKKKRKREAKKQRQRERKRQKKLENMRFEPTAPDDDDSFSVATVVCPSPDPSSSSSESMSGSFGSAASDRIASGSEAELPAWSASQVSASGSDESEYGSFCSANTTCALHGVHGLHGPRAPDEPASWSTEQASNSASTGPVGDEANPLFAADWQQPGFVPRSALVASPMPPVSSHPALEGSFNVYRPVINIDLQLAEDHTSGRANGPGGAGGADAYLDDDDFSSDSSNSEHGQQLRAASSAKAADDNSDSSDDDEALNLISISHAQFAHASDLVVNSLRGPPDLRRSLRSLTKMPEPHLREPITYLSGLGELQLEASRLPAQALAEELLAKHMTAFLPPDRKYVALLATRHLMSAALGDADFVRESLCSEPFIAFVRRTGPSKKPLLDVIEDMVHECKELRVRSVLRDIKTNSPPMHKAIGMLWAVNTPGVHWRTAWDLSQRLARLLDLDSPHHLARPDVQAAVMAYVESGDREAMAAAAAAATAAAEAEAARQTLAANMLADSQRRALDALSINLGRLASHGSGVWMALRDALVSCLRLFPELRLKALDKLIKTAVSEYSVVDVDLLSLVQHPFADDALGALGKRLAPTLPRYAAQAALTLVVVRRAEVFDKLRAIVAEPFASTTMQSLALDWTFWLVEYPGTKRVLRAETQLEELLGMEFVGTDNNGSGQGGAKVHTPSTASETSWDGDEVLTARFELAASSITNWVLEQALHHAQAVALGTWVGITRTKCRICRLQVCYVSKVEVPRGSADRSRRLRCASFECSAGGGAPGLPPVCEHPAKQRVVTRQRLPATRVYQPPTWLYTLGCAGCGTRLRKATYIAGSGTNGDVVVVDSLIDNGRTAQDRIQGGSSVLLLSKSDLKEWLGGCTRFVSAVPAPEPLP</sequence>
<keyword evidence="3" id="KW-1185">Reference proteome</keyword>
<dbReference type="EMBL" id="GL349456">
    <property type="protein sequence ID" value="KNC49631.1"/>
    <property type="molecule type" value="Genomic_DNA"/>
</dbReference>
<dbReference type="RefSeq" id="XP_013757771.1">
    <property type="nucleotide sequence ID" value="XM_013902317.1"/>
</dbReference>
<accession>A0A0L0DC28</accession>
<feature type="region of interest" description="Disordered" evidence="1">
    <location>
        <begin position="155"/>
        <end position="230"/>
    </location>
</feature>
<dbReference type="PANTHER" id="PTHR13507:SF0">
    <property type="entry name" value="PRKR-INTERACTING PROTEIN 1"/>
    <property type="match status" value="1"/>
</dbReference>
<evidence type="ECO:0000313" key="3">
    <source>
        <dbReference type="Proteomes" id="UP000054408"/>
    </source>
</evidence>
<evidence type="ECO:0000313" key="2">
    <source>
        <dbReference type="EMBL" id="KNC49631.1"/>
    </source>
</evidence>
<dbReference type="PANTHER" id="PTHR13507">
    <property type="entry name" value="PRKR-INTERACTING PROTEIN 1"/>
    <property type="match status" value="1"/>
</dbReference>
<name>A0A0L0DC28_THETB</name>
<protein>
    <submittedName>
        <fullName evidence="2">Uncharacterized protein</fullName>
    </submittedName>
</protein>
<dbReference type="STRING" id="461836.A0A0L0DC28"/>
<feature type="compositionally biased region" description="Low complexity" evidence="1">
    <location>
        <begin position="210"/>
        <end position="228"/>
    </location>
</feature>
<organism evidence="2 3">
    <name type="scientific">Thecamonas trahens ATCC 50062</name>
    <dbReference type="NCBI Taxonomy" id="461836"/>
    <lineage>
        <taxon>Eukaryota</taxon>
        <taxon>Apusozoa</taxon>
        <taxon>Apusomonadida</taxon>
        <taxon>Apusomonadidae</taxon>
        <taxon>Thecamonas</taxon>
    </lineage>
</organism>
<feature type="compositionally biased region" description="Polar residues" evidence="1">
    <location>
        <begin position="285"/>
        <end position="297"/>
    </location>
</feature>
<feature type="compositionally biased region" description="Basic residues" evidence="1">
    <location>
        <begin position="161"/>
        <end position="180"/>
    </location>
</feature>
<feature type="region of interest" description="Disordered" evidence="1">
    <location>
        <begin position="358"/>
        <end position="412"/>
    </location>
</feature>
<dbReference type="Proteomes" id="UP000054408">
    <property type="component" value="Unassembled WGS sequence"/>
</dbReference>
<dbReference type="GO" id="GO:0005730">
    <property type="term" value="C:nucleolus"/>
    <property type="evidence" value="ECO:0007669"/>
    <property type="project" value="TreeGrafter"/>
</dbReference>
<dbReference type="InterPro" id="IPR009548">
    <property type="entry name" value="Prkrip1"/>
</dbReference>
<dbReference type="AlphaFoldDB" id="A0A0L0DC28"/>
<dbReference type="GeneID" id="25569812"/>
<feature type="region of interest" description="Disordered" evidence="1">
    <location>
        <begin position="273"/>
        <end position="306"/>
    </location>
</feature>
<evidence type="ECO:0000256" key="1">
    <source>
        <dbReference type="SAM" id="MobiDB-lite"/>
    </source>
</evidence>